<dbReference type="PROSITE" id="PS01302">
    <property type="entry name" value="UPF0758"/>
    <property type="match status" value="1"/>
</dbReference>
<dbReference type="InterPro" id="IPR001405">
    <property type="entry name" value="UPF0758"/>
</dbReference>
<dbReference type="GO" id="GO:0046872">
    <property type="term" value="F:metal ion binding"/>
    <property type="evidence" value="ECO:0007669"/>
    <property type="project" value="UniProtKB-KW"/>
</dbReference>
<organism evidence="8 9">
    <name type="scientific">Lysinibacillus irui</name>
    <dbReference type="NCBI Taxonomy" id="2998077"/>
    <lineage>
        <taxon>Bacteria</taxon>
        <taxon>Bacillati</taxon>
        <taxon>Bacillota</taxon>
        <taxon>Bacilli</taxon>
        <taxon>Bacillales</taxon>
        <taxon>Bacillaceae</taxon>
        <taxon>Lysinibacillus</taxon>
    </lineage>
</organism>
<dbReference type="PANTHER" id="PTHR30471">
    <property type="entry name" value="DNA REPAIR PROTEIN RADC"/>
    <property type="match status" value="1"/>
</dbReference>
<dbReference type="InterPro" id="IPR025657">
    <property type="entry name" value="RadC_JAB"/>
</dbReference>
<sequence length="201" mass="22691">MTTISENTFKSLIATTLREKEDGYILSEIFTRYPSIQELLDVTEVELLNIKGIGKVKAQQIIAALQLARMNPVTTEQRFKIRSPQDAYTYLQDLQHLQQEHFVVLGLNTKNEIMFRKTIFVGSLNASICHPREIMKELIKRSCACAILSHNHPSGDTTPSPEDIQVTERLVGAGNIIGITIIDHVIIGSNKYLSMKEKGYF</sequence>
<dbReference type="InterPro" id="IPR020891">
    <property type="entry name" value="UPF0758_CS"/>
</dbReference>
<evidence type="ECO:0000313" key="9">
    <source>
        <dbReference type="Proteomes" id="UP001219585"/>
    </source>
</evidence>
<keyword evidence="5" id="KW-0862">Zinc</keyword>
<dbReference type="PANTHER" id="PTHR30471:SF3">
    <property type="entry name" value="UPF0758 PROTEIN YEES-RELATED"/>
    <property type="match status" value="1"/>
</dbReference>
<accession>A0AAJ5RMX1</accession>
<dbReference type="Gene3D" id="1.10.150.20">
    <property type="entry name" value="5' to 3' exonuclease, C-terminal subdomain"/>
    <property type="match status" value="1"/>
</dbReference>
<dbReference type="Gene3D" id="3.40.140.10">
    <property type="entry name" value="Cytidine Deaminase, domain 2"/>
    <property type="match status" value="1"/>
</dbReference>
<evidence type="ECO:0000256" key="1">
    <source>
        <dbReference type="ARBA" id="ARBA00010243"/>
    </source>
</evidence>
<evidence type="ECO:0000259" key="7">
    <source>
        <dbReference type="PROSITE" id="PS50249"/>
    </source>
</evidence>
<evidence type="ECO:0000256" key="2">
    <source>
        <dbReference type="ARBA" id="ARBA00022670"/>
    </source>
</evidence>
<evidence type="ECO:0000313" key="8">
    <source>
        <dbReference type="EMBL" id="WDV06153.1"/>
    </source>
</evidence>
<dbReference type="GO" id="GO:0008237">
    <property type="term" value="F:metallopeptidase activity"/>
    <property type="evidence" value="ECO:0007669"/>
    <property type="project" value="UniProtKB-KW"/>
</dbReference>
<comment type="similarity">
    <text evidence="1">Belongs to the UPF0758 family.</text>
</comment>
<protein>
    <submittedName>
        <fullName evidence="8">DNA repair protein RadC</fullName>
    </submittedName>
</protein>
<evidence type="ECO:0000256" key="3">
    <source>
        <dbReference type="ARBA" id="ARBA00022723"/>
    </source>
</evidence>
<gene>
    <name evidence="8" type="primary">radC</name>
    <name evidence="8" type="ORF">OU989_18105</name>
</gene>
<dbReference type="NCBIfam" id="NF000642">
    <property type="entry name" value="PRK00024.1"/>
    <property type="match status" value="1"/>
</dbReference>
<feature type="domain" description="MPN" evidence="7">
    <location>
        <begin position="80"/>
        <end position="201"/>
    </location>
</feature>
<name>A0AAJ5RMX1_9BACI</name>
<reference evidence="8" key="1">
    <citation type="submission" date="2022-11" db="EMBL/GenBank/DDBJ databases">
        <title>Lysinibacillus irui.</title>
        <authorList>
            <person name="Akintayo S.O."/>
        </authorList>
    </citation>
    <scope>NUCLEOTIDE SEQUENCE</scope>
    <source>
        <strain evidence="8">IRB4-01</strain>
    </source>
</reference>
<dbReference type="KEGG" id="liu:OU989_18105"/>
<keyword evidence="4" id="KW-0378">Hydrolase</keyword>
<evidence type="ECO:0000256" key="6">
    <source>
        <dbReference type="ARBA" id="ARBA00023049"/>
    </source>
</evidence>
<dbReference type="RefSeq" id="WP_274794341.1">
    <property type="nucleotide sequence ID" value="NZ_CP113527.1"/>
</dbReference>
<dbReference type="Pfam" id="PF04002">
    <property type="entry name" value="RadC"/>
    <property type="match status" value="1"/>
</dbReference>
<dbReference type="EMBL" id="CP113527">
    <property type="protein sequence ID" value="WDV06153.1"/>
    <property type="molecule type" value="Genomic_DNA"/>
</dbReference>
<dbReference type="GO" id="GO:0006508">
    <property type="term" value="P:proteolysis"/>
    <property type="evidence" value="ECO:0007669"/>
    <property type="project" value="UniProtKB-KW"/>
</dbReference>
<dbReference type="CDD" id="cd08071">
    <property type="entry name" value="MPN_DUF2466"/>
    <property type="match status" value="1"/>
</dbReference>
<dbReference type="Proteomes" id="UP001219585">
    <property type="component" value="Chromosome"/>
</dbReference>
<keyword evidence="6" id="KW-0482">Metalloprotease</keyword>
<dbReference type="InterPro" id="IPR037518">
    <property type="entry name" value="MPN"/>
</dbReference>
<keyword evidence="3" id="KW-0479">Metal-binding</keyword>
<proteinExistence type="inferred from homology"/>
<dbReference type="NCBIfam" id="TIGR00608">
    <property type="entry name" value="radc"/>
    <property type="match status" value="1"/>
</dbReference>
<evidence type="ECO:0000256" key="5">
    <source>
        <dbReference type="ARBA" id="ARBA00022833"/>
    </source>
</evidence>
<evidence type="ECO:0000256" key="4">
    <source>
        <dbReference type="ARBA" id="ARBA00022801"/>
    </source>
</evidence>
<dbReference type="PROSITE" id="PS50249">
    <property type="entry name" value="MPN"/>
    <property type="match status" value="1"/>
</dbReference>
<dbReference type="AlphaFoldDB" id="A0AAJ5RMX1"/>
<keyword evidence="2" id="KW-0645">Protease</keyword>